<dbReference type="Pfam" id="PF08240">
    <property type="entry name" value="ADH_N"/>
    <property type="match status" value="1"/>
</dbReference>
<keyword evidence="1" id="KW-0521">NADP</keyword>
<evidence type="ECO:0000313" key="5">
    <source>
        <dbReference type="Proteomes" id="UP000248079"/>
    </source>
</evidence>
<dbReference type="Pfam" id="PF00107">
    <property type="entry name" value="ADH_zinc_N"/>
    <property type="match status" value="1"/>
</dbReference>
<reference evidence="4 5" key="1">
    <citation type="submission" date="2018-05" db="EMBL/GenBank/DDBJ databases">
        <title>Marinifilum breve JC075T sp. nov., a marine bacterium isolated from Yongle Blue Hole in the South China Sea.</title>
        <authorList>
            <person name="Fu T."/>
        </authorList>
    </citation>
    <scope>NUCLEOTIDE SEQUENCE [LARGE SCALE GENOMIC DNA]</scope>
    <source>
        <strain evidence="4 5">JC075</strain>
    </source>
</reference>
<dbReference type="SMART" id="SM00829">
    <property type="entry name" value="PKS_ER"/>
    <property type="match status" value="1"/>
</dbReference>
<gene>
    <name evidence="4" type="ORF">DF185_04890</name>
</gene>
<dbReference type="InterPro" id="IPR013149">
    <property type="entry name" value="ADH-like_C"/>
</dbReference>
<dbReference type="AlphaFoldDB" id="A0A2V3ZZZ2"/>
<evidence type="ECO:0000259" key="3">
    <source>
        <dbReference type="SMART" id="SM00829"/>
    </source>
</evidence>
<evidence type="ECO:0000313" key="4">
    <source>
        <dbReference type="EMBL" id="PXY01988.1"/>
    </source>
</evidence>
<dbReference type="Gene3D" id="3.90.180.10">
    <property type="entry name" value="Medium-chain alcohol dehydrogenases, catalytic domain"/>
    <property type="match status" value="1"/>
</dbReference>
<sequence>MKAIQITRNGGAEVLEYKDVQTPVPAKGQVLIKVHAAPVNFIDTILREGNMPPGMMPELPFIPGVEGTGVIEDANGTHLNKGDKVAFLGVIGSSVYAEYALVDANKLVVLNNDANLQEAAVLPVNYFTAYHMLKNVARVEAGKTALIYAASGGVGTALIQIAKLLDLKLVALERRDEKVENALQMGADYAFNTSNENWMTQVKEAVGENSIDYVFNPVAGDSIKNDLELIAPLGHIVVFGFLGGMGEFNLMQELMNNFSKAPSISFSELYATYFNNYPMVDGGLKELYQWLDEGKIKPVYESMPLSEAKAAHEKLEKGLVRGKLILTVE</sequence>
<dbReference type="InterPro" id="IPR020843">
    <property type="entry name" value="ER"/>
</dbReference>
<dbReference type="InterPro" id="IPR013154">
    <property type="entry name" value="ADH-like_N"/>
</dbReference>
<protein>
    <submittedName>
        <fullName evidence="4">Quinone oxidoreductase</fullName>
    </submittedName>
</protein>
<dbReference type="InterPro" id="IPR036291">
    <property type="entry name" value="NAD(P)-bd_dom_sf"/>
</dbReference>
<name>A0A2V3ZZZ2_9BACT</name>
<dbReference type="Proteomes" id="UP000248079">
    <property type="component" value="Unassembled WGS sequence"/>
</dbReference>
<dbReference type="SUPFAM" id="SSF51735">
    <property type="entry name" value="NAD(P)-binding Rossmann-fold domains"/>
    <property type="match status" value="1"/>
</dbReference>
<dbReference type="PROSITE" id="PS01162">
    <property type="entry name" value="QOR_ZETA_CRYSTAL"/>
    <property type="match status" value="1"/>
</dbReference>
<dbReference type="SUPFAM" id="SSF50129">
    <property type="entry name" value="GroES-like"/>
    <property type="match status" value="1"/>
</dbReference>
<dbReference type="InterPro" id="IPR011032">
    <property type="entry name" value="GroES-like_sf"/>
</dbReference>
<evidence type="ECO:0000256" key="1">
    <source>
        <dbReference type="ARBA" id="ARBA00022857"/>
    </source>
</evidence>
<dbReference type="GO" id="GO:0016651">
    <property type="term" value="F:oxidoreductase activity, acting on NAD(P)H"/>
    <property type="evidence" value="ECO:0007669"/>
    <property type="project" value="TreeGrafter"/>
</dbReference>
<dbReference type="PANTHER" id="PTHR48106">
    <property type="entry name" value="QUINONE OXIDOREDUCTASE PIG3-RELATED"/>
    <property type="match status" value="1"/>
</dbReference>
<evidence type="ECO:0000256" key="2">
    <source>
        <dbReference type="ARBA" id="ARBA00023002"/>
    </source>
</evidence>
<accession>A0A2V3ZZZ2</accession>
<keyword evidence="2" id="KW-0560">Oxidoreductase</keyword>
<dbReference type="GO" id="GO:0008270">
    <property type="term" value="F:zinc ion binding"/>
    <property type="evidence" value="ECO:0007669"/>
    <property type="project" value="InterPro"/>
</dbReference>
<feature type="domain" description="Enoyl reductase (ER)" evidence="3">
    <location>
        <begin position="10"/>
        <end position="326"/>
    </location>
</feature>
<dbReference type="Gene3D" id="3.40.50.720">
    <property type="entry name" value="NAD(P)-binding Rossmann-like Domain"/>
    <property type="match status" value="1"/>
</dbReference>
<dbReference type="RefSeq" id="WP_110359622.1">
    <property type="nucleotide sequence ID" value="NZ_QFLI01000002.1"/>
</dbReference>
<proteinExistence type="predicted"/>
<dbReference type="InterPro" id="IPR002364">
    <property type="entry name" value="Quin_OxRdtase/zeta-crystal_CS"/>
</dbReference>
<organism evidence="4 5">
    <name type="scientific">Marinifilum breve</name>
    <dbReference type="NCBI Taxonomy" id="2184082"/>
    <lineage>
        <taxon>Bacteria</taxon>
        <taxon>Pseudomonadati</taxon>
        <taxon>Bacteroidota</taxon>
        <taxon>Bacteroidia</taxon>
        <taxon>Marinilabiliales</taxon>
        <taxon>Marinifilaceae</taxon>
    </lineage>
</organism>
<dbReference type="OrthoDB" id="9787435at2"/>
<keyword evidence="5" id="KW-1185">Reference proteome</keyword>
<comment type="caution">
    <text evidence="4">The sequence shown here is derived from an EMBL/GenBank/DDBJ whole genome shotgun (WGS) entry which is preliminary data.</text>
</comment>
<dbReference type="EMBL" id="QFLI01000002">
    <property type="protein sequence ID" value="PXY01988.1"/>
    <property type="molecule type" value="Genomic_DNA"/>
</dbReference>
<dbReference type="GO" id="GO:0070402">
    <property type="term" value="F:NADPH binding"/>
    <property type="evidence" value="ECO:0007669"/>
    <property type="project" value="TreeGrafter"/>
</dbReference>